<keyword evidence="9" id="KW-0472">Membrane</keyword>
<keyword evidence="9" id="KW-0812">Transmembrane</keyword>
<evidence type="ECO:0000259" key="10">
    <source>
        <dbReference type="PROSITE" id="PS50142"/>
    </source>
</evidence>
<evidence type="ECO:0000256" key="6">
    <source>
        <dbReference type="ARBA" id="ARBA00022801"/>
    </source>
</evidence>
<evidence type="ECO:0000256" key="2">
    <source>
        <dbReference type="ARBA" id="ARBA00001946"/>
    </source>
</evidence>
<dbReference type="EMBL" id="JAXUIC010000008">
    <property type="protein sequence ID" value="KAK4575952.1"/>
    <property type="molecule type" value="Genomic_DNA"/>
</dbReference>
<reference evidence="11 12" key="1">
    <citation type="journal article" date="2023" name="G3 (Bethesda)">
        <title>A haplotype-resolved chromosome-scale genome for Quercus rubra L. provides insights into the genetics of adaptive traits for red oak species.</title>
        <authorList>
            <person name="Kapoor B."/>
            <person name="Jenkins J."/>
            <person name="Schmutz J."/>
            <person name="Zhebentyayeva T."/>
            <person name="Kuelheim C."/>
            <person name="Coggeshall M."/>
            <person name="Heim C."/>
            <person name="Lasky J.R."/>
            <person name="Leites L."/>
            <person name="Islam-Faridi N."/>
            <person name="Romero-Severson J."/>
            <person name="DeLeo V.L."/>
            <person name="Lucas S.M."/>
            <person name="Lazic D."/>
            <person name="Gailing O."/>
            <person name="Carlson J."/>
            <person name="Staton M."/>
        </authorList>
    </citation>
    <scope>NUCLEOTIDE SEQUENCE [LARGE SCALE GENOMIC DNA]</scope>
    <source>
        <strain evidence="11">Pseudo-F2</strain>
    </source>
</reference>
<dbReference type="Proteomes" id="UP001324115">
    <property type="component" value="Unassembled WGS sequence"/>
</dbReference>
<dbReference type="CDD" id="cd00593">
    <property type="entry name" value="RIBOc"/>
    <property type="match status" value="1"/>
</dbReference>
<comment type="caution">
    <text evidence="11">The sequence shown here is derived from an EMBL/GenBank/DDBJ whole genome shotgun (WGS) entry which is preliminary data.</text>
</comment>
<keyword evidence="12" id="KW-1185">Reference proteome</keyword>
<evidence type="ECO:0000256" key="9">
    <source>
        <dbReference type="SAM" id="Phobius"/>
    </source>
</evidence>
<evidence type="ECO:0000256" key="7">
    <source>
        <dbReference type="ARBA" id="ARBA00022842"/>
    </source>
</evidence>
<feature type="domain" description="RNase III" evidence="10">
    <location>
        <begin position="48"/>
        <end position="203"/>
    </location>
</feature>
<keyword evidence="7" id="KW-0460">Magnesium</keyword>
<dbReference type="Gene3D" id="3.30.160.20">
    <property type="match status" value="1"/>
</dbReference>
<evidence type="ECO:0000313" key="12">
    <source>
        <dbReference type="Proteomes" id="UP001324115"/>
    </source>
</evidence>
<dbReference type="AlphaFoldDB" id="A0AAN7EMB7"/>
<dbReference type="GO" id="GO:0030422">
    <property type="term" value="P:siRNA processing"/>
    <property type="evidence" value="ECO:0007669"/>
    <property type="project" value="TreeGrafter"/>
</dbReference>
<keyword evidence="9" id="KW-1133">Transmembrane helix</keyword>
<dbReference type="Gene3D" id="1.10.1520.10">
    <property type="entry name" value="Ribonuclease III domain"/>
    <property type="match status" value="1"/>
</dbReference>
<comment type="cofactor">
    <cofactor evidence="2">
        <name>Mg(2+)</name>
        <dbReference type="ChEBI" id="CHEBI:18420"/>
    </cofactor>
</comment>
<accession>A0AAN7EMB7</accession>
<dbReference type="GO" id="GO:0005737">
    <property type="term" value="C:cytoplasm"/>
    <property type="evidence" value="ECO:0007669"/>
    <property type="project" value="TreeGrafter"/>
</dbReference>
<dbReference type="Pfam" id="PF00636">
    <property type="entry name" value="Ribonuclease_3"/>
    <property type="match status" value="1"/>
</dbReference>
<keyword evidence="5" id="KW-0255">Endonuclease</keyword>
<dbReference type="PANTHER" id="PTHR14950">
    <property type="entry name" value="DICER-RELATED"/>
    <property type="match status" value="1"/>
</dbReference>
<dbReference type="GO" id="GO:0003723">
    <property type="term" value="F:RNA binding"/>
    <property type="evidence" value="ECO:0007669"/>
    <property type="project" value="UniProtKB-KW"/>
</dbReference>
<evidence type="ECO:0000256" key="1">
    <source>
        <dbReference type="ARBA" id="ARBA00001936"/>
    </source>
</evidence>
<dbReference type="SUPFAM" id="SSF54768">
    <property type="entry name" value="dsRNA-binding domain-like"/>
    <property type="match status" value="1"/>
</dbReference>
<dbReference type="PANTHER" id="PTHR14950:SF49">
    <property type="entry name" value="RIBONUCLEASE 3-LIKE PROTEIN 2-RELATED"/>
    <property type="match status" value="1"/>
</dbReference>
<name>A0AAN7EMB7_QUERU</name>
<protein>
    <recommendedName>
        <fullName evidence="10">RNase III domain-containing protein</fullName>
    </recommendedName>
</protein>
<keyword evidence="3" id="KW-0540">Nuclease</keyword>
<dbReference type="SMART" id="SM00535">
    <property type="entry name" value="RIBOc"/>
    <property type="match status" value="1"/>
</dbReference>
<evidence type="ECO:0000313" key="11">
    <source>
        <dbReference type="EMBL" id="KAK4575952.1"/>
    </source>
</evidence>
<dbReference type="SUPFAM" id="SSF69065">
    <property type="entry name" value="RNase III domain-like"/>
    <property type="match status" value="1"/>
</dbReference>
<evidence type="ECO:0000256" key="3">
    <source>
        <dbReference type="ARBA" id="ARBA00022722"/>
    </source>
</evidence>
<proteinExistence type="predicted"/>
<evidence type="ECO:0000256" key="8">
    <source>
        <dbReference type="ARBA" id="ARBA00022884"/>
    </source>
</evidence>
<gene>
    <name evidence="11" type="ORF">RGQ29_026775</name>
</gene>
<evidence type="ECO:0000256" key="4">
    <source>
        <dbReference type="ARBA" id="ARBA00022723"/>
    </source>
</evidence>
<dbReference type="InterPro" id="IPR000999">
    <property type="entry name" value="RNase_III_dom"/>
</dbReference>
<dbReference type="PROSITE" id="PS50142">
    <property type="entry name" value="RNASE_3_2"/>
    <property type="match status" value="1"/>
</dbReference>
<keyword evidence="6" id="KW-0378">Hydrolase</keyword>
<dbReference type="FunFam" id="1.10.1520.10:FF:000004">
    <property type="entry name" value="Endoribonuclease dicer-like 1"/>
    <property type="match status" value="1"/>
</dbReference>
<comment type="cofactor">
    <cofactor evidence="1">
        <name>Mn(2+)</name>
        <dbReference type="ChEBI" id="CHEBI:29035"/>
    </cofactor>
</comment>
<evidence type="ECO:0000256" key="5">
    <source>
        <dbReference type="ARBA" id="ARBA00022759"/>
    </source>
</evidence>
<feature type="transmembrane region" description="Helical" evidence="9">
    <location>
        <begin position="15"/>
        <end position="34"/>
    </location>
</feature>
<dbReference type="InterPro" id="IPR036389">
    <property type="entry name" value="RNase_III_sf"/>
</dbReference>
<organism evidence="11 12">
    <name type="scientific">Quercus rubra</name>
    <name type="common">Northern red oak</name>
    <name type="synonym">Quercus borealis</name>
    <dbReference type="NCBI Taxonomy" id="3512"/>
    <lineage>
        <taxon>Eukaryota</taxon>
        <taxon>Viridiplantae</taxon>
        <taxon>Streptophyta</taxon>
        <taxon>Embryophyta</taxon>
        <taxon>Tracheophyta</taxon>
        <taxon>Spermatophyta</taxon>
        <taxon>Magnoliopsida</taxon>
        <taxon>eudicotyledons</taxon>
        <taxon>Gunneridae</taxon>
        <taxon>Pentapetalae</taxon>
        <taxon>rosids</taxon>
        <taxon>fabids</taxon>
        <taxon>Fagales</taxon>
        <taxon>Fagaceae</taxon>
        <taxon>Quercus</taxon>
    </lineage>
</organism>
<dbReference type="GO" id="GO:0046872">
    <property type="term" value="F:metal ion binding"/>
    <property type="evidence" value="ECO:0007669"/>
    <property type="project" value="UniProtKB-KW"/>
</dbReference>
<sequence>MDYQDSQVPPPPPSSLVLGFCFWLGFAFLIKSCISKIKKLHKEEETYIRAVEKILSYKFKDKKLLEEALTLSHPAYNKNNNNNNRESLRSYQRLEFVGDMVLGLAVSKYLYLEFPSLSPGHLTKLRSANVSNDKLARVAVRHGLHHYIRHNNNLDDSLLDEIEEFANEVSEEDDIVLYGSIKAPKILADIVESLAAAIYFDLNFDLQKLWVIFRDLLEPIVTPKVLQQQPHPITILHELCQKQGRKVDIKLGREGAKNIATVYVDGVSIAQCSSDQFMDIADLNAAKQALLELSKSMTTNLQD</sequence>
<dbReference type="GO" id="GO:0005634">
    <property type="term" value="C:nucleus"/>
    <property type="evidence" value="ECO:0007669"/>
    <property type="project" value="TreeGrafter"/>
</dbReference>
<dbReference type="GO" id="GO:0004525">
    <property type="term" value="F:ribonuclease III activity"/>
    <property type="evidence" value="ECO:0007669"/>
    <property type="project" value="InterPro"/>
</dbReference>
<keyword evidence="8" id="KW-0694">RNA-binding</keyword>
<keyword evidence="4" id="KW-0479">Metal-binding</keyword>